<dbReference type="AlphaFoldDB" id="A0A8I0FV12"/>
<comment type="caution">
    <text evidence="12">The sequence shown here is derived from an EMBL/GenBank/DDBJ whole genome shotgun (WGS) entry which is preliminary data.</text>
</comment>
<evidence type="ECO:0000259" key="10">
    <source>
        <dbReference type="Pfam" id="PF00288"/>
    </source>
</evidence>
<sequence length="307" mass="31231">MGVVTRVTVRVPAKINLCLGVGRVRADGFHPLATVYQAVDLHDELRISSREDGELAVAVHTELDLPEGSQVPDGDDNIAVRAAKLLRKRLGDETLGADIAIRKLIPVAGGMAGGSADAAAALVGCNELWGGGLGRADLEPLAAELGSDVPFLLHGGNAIGGGRGETVSPVLARGSYHWVFATAPEGLSTAAVYAEFDRITPDAPEEPEVPDALLNALRAGDAHALGQALSNDLTDASLSLRPELADTLEVGLEAGALGAIISGSGPTTAFLAASDQHALDLAMALASTGAAADVLQSRGPVSGARLV</sequence>
<dbReference type="PIRSF" id="PIRSF010376">
    <property type="entry name" value="IspE"/>
    <property type="match status" value="1"/>
</dbReference>
<organism evidence="12 13">
    <name type="scientific">Aeromicrobium tamlense</name>
    <dbReference type="NCBI Taxonomy" id="375541"/>
    <lineage>
        <taxon>Bacteria</taxon>
        <taxon>Bacillati</taxon>
        <taxon>Actinomycetota</taxon>
        <taxon>Actinomycetes</taxon>
        <taxon>Propionibacteriales</taxon>
        <taxon>Nocardioidaceae</taxon>
        <taxon>Aeromicrobium</taxon>
    </lineage>
</organism>
<evidence type="ECO:0000256" key="6">
    <source>
        <dbReference type="ARBA" id="ARBA00022777"/>
    </source>
</evidence>
<evidence type="ECO:0000256" key="5">
    <source>
        <dbReference type="ARBA" id="ARBA00022741"/>
    </source>
</evidence>
<dbReference type="GO" id="GO:0050515">
    <property type="term" value="F:4-(cytidine 5'-diphospho)-2-C-methyl-D-erythritol kinase activity"/>
    <property type="evidence" value="ECO:0007669"/>
    <property type="project" value="UniProtKB-UniRule"/>
</dbReference>
<dbReference type="HAMAP" id="MF_00061">
    <property type="entry name" value="IspE"/>
    <property type="match status" value="1"/>
</dbReference>
<dbReference type="InterPro" id="IPR004424">
    <property type="entry name" value="IspE"/>
</dbReference>
<dbReference type="InterPro" id="IPR014721">
    <property type="entry name" value="Ribsml_uS5_D2-typ_fold_subgr"/>
</dbReference>
<dbReference type="InterPro" id="IPR036554">
    <property type="entry name" value="GHMP_kinase_C_sf"/>
</dbReference>
<name>A0A8I0FV12_9ACTN</name>
<evidence type="ECO:0000256" key="2">
    <source>
        <dbReference type="ARBA" id="ARBA00012052"/>
    </source>
</evidence>
<dbReference type="Pfam" id="PF08544">
    <property type="entry name" value="GHMP_kinases_C"/>
    <property type="match status" value="1"/>
</dbReference>
<dbReference type="NCBIfam" id="NF002870">
    <property type="entry name" value="PRK03188.1"/>
    <property type="match status" value="1"/>
</dbReference>
<feature type="binding site" evidence="9">
    <location>
        <begin position="106"/>
        <end position="116"/>
    </location>
    <ligand>
        <name>ATP</name>
        <dbReference type="ChEBI" id="CHEBI:30616"/>
    </ligand>
</feature>
<dbReference type="SUPFAM" id="SSF54211">
    <property type="entry name" value="Ribosomal protein S5 domain 2-like"/>
    <property type="match status" value="1"/>
</dbReference>
<dbReference type="GO" id="GO:0016114">
    <property type="term" value="P:terpenoid biosynthetic process"/>
    <property type="evidence" value="ECO:0007669"/>
    <property type="project" value="UniProtKB-UniRule"/>
</dbReference>
<reference evidence="12" key="1">
    <citation type="submission" date="2020-09" db="EMBL/GenBank/DDBJ databases">
        <title>Novel species in genus Aeromicrobium.</title>
        <authorList>
            <person name="Zhang G."/>
        </authorList>
    </citation>
    <scope>NUCLEOTIDE SEQUENCE</scope>
    <source>
        <strain evidence="12">SSW1-57</strain>
    </source>
</reference>
<feature type="active site" evidence="9">
    <location>
        <position position="14"/>
    </location>
</feature>
<dbReference type="Gene3D" id="3.30.230.10">
    <property type="match status" value="1"/>
</dbReference>
<evidence type="ECO:0000313" key="13">
    <source>
        <dbReference type="Proteomes" id="UP000659061"/>
    </source>
</evidence>
<keyword evidence="7 9" id="KW-0067">ATP-binding</keyword>
<dbReference type="PANTHER" id="PTHR43527:SF2">
    <property type="entry name" value="4-DIPHOSPHOCYTIDYL-2-C-METHYL-D-ERYTHRITOL KINASE, CHLOROPLASTIC"/>
    <property type="match status" value="1"/>
</dbReference>
<feature type="domain" description="GHMP kinase N-terminal" evidence="10">
    <location>
        <begin position="77"/>
        <end position="156"/>
    </location>
</feature>
<evidence type="ECO:0000256" key="7">
    <source>
        <dbReference type="ARBA" id="ARBA00022840"/>
    </source>
</evidence>
<proteinExistence type="inferred from homology"/>
<evidence type="ECO:0000259" key="11">
    <source>
        <dbReference type="Pfam" id="PF08544"/>
    </source>
</evidence>
<dbReference type="EMBL" id="JACWMT010000001">
    <property type="protein sequence ID" value="MBD1269118.1"/>
    <property type="molecule type" value="Genomic_DNA"/>
</dbReference>
<dbReference type="EC" id="2.7.1.148" evidence="2 9"/>
<protein>
    <recommendedName>
        <fullName evidence="3 9">4-diphosphocytidyl-2-C-methyl-D-erythritol kinase</fullName>
        <shortName evidence="9">CMK</shortName>
        <ecNumber evidence="2 9">2.7.1.148</ecNumber>
    </recommendedName>
    <alternativeName>
        <fullName evidence="8 9">4-(cytidine-5'-diphospho)-2-C-methyl-D-erythritol kinase</fullName>
    </alternativeName>
</protein>
<dbReference type="NCBIfam" id="TIGR00154">
    <property type="entry name" value="ispE"/>
    <property type="match status" value="1"/>
</dbReference>
<gene>
    <name evidence="9" type="primary">ispE</name>
    <name evidence="12" type="ORF">IDH50_02630</name>
</gene>
<evidence type="ECO:0000256" key="9">
    <source>
        <dbReference type="HAMAP-Rule" id="MF_00061"/>
    </source>
</evidence>
<evidence type="ECO:0000256" key="4">
    <source>
        <dbReference type="ARBA" id="ARBA00022679"/>
    </source>
</evidence>
<comment type="similarity">
    <text evidence="1 9">Belongs to the GHMP kinase family. IspE subfamily.</text>
</comment>
<keyword evidence="6 9" id="KW-0418">Kinase</keyword>
<dbReference type="GO" id="GO:0019288">
    <property type="term" value="P:isopentenyl diphosphate biosynthetic process, methylerythritol 4-phosphate pathway"/>
    <property type="evidence" value="ECO:0007669"/>
    <property type="project" value="UniProtKB-UniRule"/>
</dbReference>
<feature type="domain" description="GHMP kinase C-terminal" evidence="11">
    <location>
        <begin position="215"/>
        <end position="289"/>
    </location>
</feature>
<dbReference type="PANTHER" id="PTHR43527">
    <property type="entry name" value="4-DIPHOSPHOCYTIDYL-2-C-METHYL-D-ERYTHRITOL KINASE, CHLOROPLASTIC"/>
    <property type="match status" value="1"/>
</dbReference>
<dbReference type="Gene3D" id="3.30.70.890">
    <property type="entry name" value="GHMP kinase, C-terminal domain"/>
    <property type="match status" value="1"/>
</dbReference>
<evidence type="ECO:0000313" key="12">
    <source>
        <dbReference type="EMBL" id="MBD1269118.1"/>
    </source>
</evidence>
<keyword evidence="5 9" id="KW-0547">Nucleotide-binding</keyword>
<comment type="function">
    <text evidence="9">Catalyzes the phosphorylation of the position 2 hydroxy group of 4-diphosphocytidyl-2C-methyl-D-erythritol.</text>
</comment>
<feature type="active site" evidence="9">
    <location>
        <position position="148"/>
    </location>
</feature>
<dbReference type="InterPro" id="IPR020568">
    <property type="entry name" value="Ribosomal_Su5_D2-typ_SF"/>
</dbReference>
<dbReference type="InterPro" id="IPR006204">
    <property type="entry name" value="GHMP_kinase_N_dom"/>
</dbReference>
<dbReference type="UniPathway" id="UPA00056">
    <property type="reaction ID" value="UER00094"/>
</dbReference>
<evidence type="ECO:0000256" key="8">
    <source>
        <dbReference type="ARBA" id="ARBA00032554"/>
    </source>
</evidence>
<comment type="catalytic activity">
    <reaction evidence="9">
        <text>4-CDP-2-C-methyl-D-erythritol + ATP = 4-CDP-2-C-methyl-D-erythritol 2-phosphate + ADP + H(+)</text>
        <dbReference type="Rhea" id="RHEA:18437"/>
        <dbReference type="ChEBI" id="CHEBI:15378"/>
        <dbReference type="ChEBI" id="CHEBI:30616"/>
        <dbReference type="ChEBI" id="CHEBI:57823"/>
        <dbReference type="ChEBI" id="CHEBI:57919"/>
        <dbReference type="ChEBI" id="CHEBI:456216"/>
        <dbReference type="EC" id="2.7.1.148"/>
    </reaction>
</comment>
<keyword evidence="4 9" id="KW-0808">Transferase</keyword>
<dbReference type="Proteomes" id="UP000659061">
    <property type="component" value="Unassembled WGS sequence"/>
</dbReference>
<accession>A0A8I0FV12</accession>
<comment type="pathway">
    <text evidence="9">Isoprenoid biosynthesis; isopentenyl diphosphate biosynthesis via DXP pathway; isopentenyl diphosphate from 1-deoxy-D-xylulose 5-phosphate: step 3/6.</text>
</comment>
<dbReference type="Pfam" id="PF00288">
    <property type="entry name" value="GHMP_kinases_N"/>
    <property type="match status" value="1"/>
</dbReference>
<dbReference type="GO" id="GO:0005524">
    <property type="term" value="F:ATP binding"/>
    <property type="evidence" value="ECO:0007669"/>
    <property type="project" value="UniProtKB-UniRule"/>
</dbReference>
<evidence type="ECO:0000256" key="3">
    <source>
        <dbReference type="ARBA" id="ARBA00017473"/>
    </source>
</evidence>
<dbReference type="InterPro" id="IPR013750">
    <property type="entry name" value="GHMP_kinase_C_dom"/>
</dbReference>
<dbReference type="SUPFAM" id="SSF55060">
    <property type="entry name" value="GHMP Kinase, C-terminal domain"/>
    <property type="match status" value="1"/>
</dbReference>
<keyword evidence="9" id="KW-0414">Isoprene biosynthesis</keyword>
<evidence type="ECO:0000256" key="1">
    <source>
        <dbReference type="ARBA" id="ARBA00009684"/>
    </source>
</evidence>